<feature type="non-terminal residue" evidence="4">
    <location>
        <position position="1009"/>
    </location>
</feature>
<dbReference type="EMBL" id="AP021830">
    <property type="protein sequence ID" value="BBN70528.1"/>
    <property type="molecule type" value="Genomic_DNA"/>
</dbReference>
<keyword evidence="1" id="KW-0175">Coiled coil</keyword>
<dbReference type="GO" id="GO:0004523">
    <property type="term" value="F:RNA-DNA hybrid ribonuclease activity"/>
    <property type="evidence" value="ECO:0007669"/>
    <property type="project" value="InterPro"/>
</dbReference>
<feature type="coiled-coil region" evidence="1">
    <location>
        <begin position="970"/>
        <end position="997"/>
    </location>
</feature>
<name>A0A5H2XRU9_PRUDU</name>
<dbReference type="InterPro" id="IPR044730">
    <property type="entry name" value="RNase_H-like_dom_plant"/>
</dbReference>
<accession>A0A5H2XRU9</accession>
<dbReference type="Pfam" id="PF20431">
    <property type="entry name" value="E_motif"/>
    <property type="match status" value="1"/>
</dbReference>
<feature type="domain" description="Reverse transcriptase zinc-binding" evidence="3">
    <location>
        <begin position="403"/>
        <end position="490"/>
    </location>
</feature>
<reference evidence="4" key="1">
    <citation type="journal article" date="2019" name="Science">
        <title>Mutation of a bHLH transcription factor allowed almond domestication.</title>
        <authorList>
            <person name="Sanchez-Perez R."/>
            <person name="Pavan S."/>
            <person name="Mazzeo R."/>
            <person name="Moldovan C."/>
            <person name="Aiese Cigliano R."/>
            <person name="Del Cueto J."/>
            <person name="Ricciardi F."/>
            <person name="Lotti C."/>
            <person name="Ricciardi L."/>
            <person name="Dicenta F."/>
            <person name="Lopez-Marques R.L."/>
            <person name="Lindberg Moller B."/>
        </authorList>
    </citation>
    <scope>NUCLEOTIDE SEQUENCE</scope>
</reference>
<dbReference type="Pfam" id="PF13456">
    <property type="entry name" value="RVT_3"/>
    <property type="match status" value="1"/>
</dbReference>
<evidence type="ECO:0000256" key="1">
    <source>
        <dbReference type="SAM" id="Coils"/>
    </source>
</evidence>
<organism evidence="4">
    <name type="scientific">Prunus dulcis</name>
    <name type="common">Almond</name>
    <name type="synonym">Amygdalus dulcis</name>
    <dbReference type="NCBI Taxonomy" id="3755"/>
    <lineage>
        <taxon>Eukaryota</taxon>
        <taxon>Viridiplantae</taxon>
        <taxon>Streptophyta</taxon>
        <taxon>Embryophyta</taxon>
        <taxon>Tracheophyta</taxon>
        <taxon>Spermatophyta</taxon>
        <taxon>Magnoliopsida</taxon>
        <taxon>eudicotyledons</taxon>
        <taxon>Gunneridae</taxon>
        <taxon>Pentapetalae</taxon>
        <taxon>rosids</taxon>
        <taxon>fabids</taxon>
        <taxon>Rosales</taxon>
        <taxon>Rosaceae</taxon>
        <taxon>Amygdaloideae</taxon>
        <taxon>Amygdaleae</taxon>
        <taxon>Prunus</taxon>
    </lineage>
</organism>
<dbReference type="PANTHER" id="PTHR33116:SF78">
    <property type="entry name" value="OS12G0587133 PROTEIN"/>
    <property type="match status" value="1"/>
</dbReference>
<gene>
    <name evidence="4" type="ORF">Prudu_1493S001700</name>
</gene>
<proteinExistence type="predicted"/>
<dbReference type="InterPro" id="IPR002156">
    <property type="entry name" value="RNaseH_domain"/>
</dbReference>
<evidence type="ECO:0000259" key="2">
    <source>
        <dbReference type="Pfam" id="PF13456"/>
    </source>
</evidence>
<protein>
    <recommendedName>
        <fullName evidence="5">Reverse transcriptase zinc-binding domain-containing protein</fullName>
    </recommendedName>
</protein>
<dbReference type="Gene3D" id="3.30.420.10">
    <property type="entry name" value="Ribonuclease H-like superfamily/Ribonuclease H"/>
    <property type="match status" value="1"/>
</dbReference>
<dbReference type="PANTHER" id="PTHR33116">
    <property type="entry name" value="REVERSE TRANSCRIPTASE ZINC-BINDING DOMAIN-CONTAINING PROTEIN-RELATED-RELATED"/>
    <property type="match status" value="1"/>
</dbReference>
<dbReference type="InterPro" id="IPR046848">
    <property type="entry name" value="E_motif"/>
</dbReference>
<sequence length="1009" mass="113332">MVDLLGRAGHLDQAVKFIESMPIKPDISIRSSLLRACGSHQNLELAEKVFQQLIKIDPQNDAAYALISNICKAGRKGSRGTMAVKLDLEKAYDVLDWAYIKTCLLQFGFSVDDCLIFAKATPVAARNINKLLLSFSEVSGQNLNLHKSTVYFSNNVTASSRANLNNILQIQHKATIGRYLGISNIVFWKDPLNAKTMIERIKGKFAGWKAQTLSRAGRLTLLIKASVSVSKEMNSTFRKFFWGNQTKIPPVSWKHICVPKEMGGLGVRLASQFNKAALAKLGWICLTNDSNWWAQIVRLKYLQKENFLALKKKWIVGNGKSIPFWTAHWVFPFPLLDLIPGTQRSSLNLQLVVADFLTDQCWNIVKLKDVGDDDILDKIISIPLPLAPLEDQLIWGPDPKGIFSIKSAYNVQVQDATSHPQAALLKKMWGLTIPPKVKIFSWLLIRKRLQLRSHLHRFLPHINPDCPICNSHSETINHLFATCSFTQSIWSCTNMDPASFASNFDFLTWLGTLPAGSAPDGPNALSKALLICWQIWEPEITRSSNMLLLILSVGLELWNQNVKHVMGPSAPLHIKWKPPPRGWVKLNFDGSVRNNVAASGFVIRDSDGHVLLAGAKNIGDNTISVAECLALRDGLAYAIHRGWRNILVFSSGEFEAIVTSIAFNIRSVEDHPVTEVELRRSRMDRASGSIAHPPYFDGNNYGAWKAKMKSFLWSLDERVWSTVVHGFPKPTKKIGKGDEETTILKAREEWTTAEVTHEGTDTVKGAKLQMHTLQFETLMMDENETFSEFYAKLCVIVNACSSLGEKIPEDRVVKKILRSLPQRFQPKITAIEEIRDLNTLKVVNEEDDGHSNEDCSDEELTILTRRFMNFLKNQDPRSRDSKGYGHISSECANTLKKQKDSKNKAMHITWSDSESECENDEKTVALTTTVSLDESHEDDDCKEVAVLKLENCRIANEFQSPDADSEKKKLTDQNKLIASLTSDNKALELELKNSKERIVSLTIGAEKID</sequence>
<dbReference type="Pfam" id="PF13966">
    <property type="entry name" value="zf-RVT"/>
    <property type="match status" value="1"/>
</dbReference>
<evidence type="ECO:0000313" key="4">
    <source>
        <dbReference type="EMBL" id="BBN70528.1"/>
    </source>
</evidence>
<dbReference type="Pfam" id="PF14223">
    <property type="entry name" value="Retrotran_gag_2"/>
    <property type="match status" value="1"/>
</dbReference>
<dbReference type="InterPro" id="IPR026960">
    <property type="entry name" value="RVT-Znf"/>
</dbReference>
<dbReference type="SUPFAM" id="SSF53098">
    <property type="entry name" value="Ribonuclease H-like"/>
    <property type="match status" value="1"/>
</dbReference>
<evidence type="ECO:0008006" key="5">
    <source>
        <dbReference type="Google" id="ProtNLM"/>
    </source>
</evidence>
<dbReference type="InterPro" id="IPR036397">
    <property type="entry name" value="RNaseH_sf"/>
</dbReference>
<dbReference type="GO" id="GO:0003676">
    <property type="term" value="F:nucleic acid binding"/>
    <property type="evidence" value="ECO:0007669"/>
    <property type="project" value="InterPro"/>
</dbReference>
<dbReference type="Gene3D" id="1.25.40.10">
    <property type="entry name" value="Tetratricopeptide repeat domain"/>
    <property type="match status" value="1"/>
</dbReference>
<dbReference type="AlphaFoldDB" id="A0A5H2XRU9"/>
<dbReference type="CDD" id="cd06222">
    <property type="entry name" value="RNase_H_like"/>
    <property type="match status" value="1"/>
</dbReference>
<dbReference type="InterPro" id="IPR012337">
    <property type="entry name" value="RNaseH-like_sf"/>
</dbReference>
<feature type="domain" description="RNase H type-1" evidence="2">
    <location>
        <begin position="587"/>
        <end position="650"/>
    </location>
</feature>
<dbReference type="InterPro" id="IPR011990">
    <property type="entry name" value="TPR-like_helical_dom_sf"/>
</dbReference>
<evidence type="ECO:0000259" key="3">
    <source>
        <dbReference type="Pfam" id="PF13966"/>
    </source>
</evidence>